<organism evidence="2 3">
    <name type="scientific">Listeria rustica</name>
    <dbReference type="NCBI Taxonomy" id="2713503"/>
    <lineage>
        <taxon>Bacteria</taxon>
        <taxon>Bacillati</taxon>
        <taxon>Bacillota</taxon>
        <taxon>Bacilli</taxon>
        <taxon>Bacillales</taxon>
        <taxon>Listeriaceae</taxon>
        <taxon>Listeria</taxon>
    </lineage>
</organism>
<dbReference type="AlphaFoldDB" id="A0A7W1T6R6"/>
<dbReference type="RefSeq" id="WP_181676683.1">
    <property type="nucleotide sequence ID" value="NZ_JABJVM010000008.1"/>
</dbReference>
<evidence type="ECO:0000256" key="1">
    <source>
        <dbReference type="SAM" id="Phobius"/>
    </source>
</evidence>
<name>A0A7W1T6R6_9LIST</name>
<reference evidence="2 3" key="2">
    <citation type="submission" date="2020-08" db="EMBL/GenBank/DDBJ databases">
        <title>Listeria ohnekaius sp. nov. and Listeria portnoyii sp. nov. isolated from non-agricultural and natural environments.</title>
        <authorList>
            <person name="Weller D."/>
            <person name="Belias A.M."/>
            <person name="Liao J."/>
            <person name="Guo S."/>
            <person name="Orsi R.H."/>
            <person name="Wiedmann M."/>
        </authorList>
    </citation>
    <scope>NUCLEOTIDE SEQUENCE [LARGE SCALE GENOMIC DNA]</scope>
    <source>
        <strain evidence="2 3">FSL W9-0585</strain>
    </source>
</reference>
<keyword evidence="1" id="KW-1133">Transmembrane helix</keyword>
<gene>
    <name evidence="2" type="ORF">HPK16_09240</name>
</gene>
<dbReference type="Proteomes" id="UP000548787">
    <property type="component" value="Unassembled WGS sequence"/>
</dbReference>
<accession>A0A7W1T6R6</accession>
<feature type="transmembrane region" description="Helical" evidence="1">
    <location>
        <begin position="50"/>
        <end position="70"/>
    </location>
</feature>
<keyword evidence="1" id="KW-0472">Membrane</keyword>
<evidence type="ECO:0000313" key="2">
    <source>
        <dbReference type="EMBL" id="MBA3926527.1"/>
    </source>
</evidence>
<comment type="caution">
    <text evidence="2">The sequence shown here is derived from an EMBL/GenBank/DDBJ whole genome shotgun (WGS) entry which is preliminary data.</text>
</comment>
<keyword evidence="3" id="KW-1185">Reference proteome</keyword>
<proteinExistence type="predicted"/>
<dbReference type="EMBL" id="JABJVM010000008">
    <property type="protein sequence ID" value="MBA3926527.1"/>
    <property type="molecule type" value="Genomic_DNA"/>
</dbReference>
<reference evidence="2 3" key="1">
    <citation type="submission" date="2020-05" db="EMBL/GenBank/DDBJ databases">
        <authorList>
            <person name="Carlin C.R."/>
        </authorList>
    </citation>
    <scope>NUCLEOTIDE SEQUENCE [LARGE SCALE GENOMIC DNA]</scope>
    <source>
        <strain evidence="2 3">FSL W9-0585</strain>
    </source>
</reference>
<sequence>MPKNMLEPVPRWEFEALEKEVERLSLALNESDKKVEDFVKERDKDRKMSLNVIIGALASLVVGIFTFLITRGF</sequence>
<keyword evidence="1" id="KW-0812">Transmembrane</keyword>
<evidence type="ECO:0000313" key="3">
    <source>
        <dbReference type="Proteomes" id="UP000548787"/>
    </source>
</evidence>
<protein>
    <submittedName>
        <fullName evidence="2">Uncharacterized protein</fullName>
    </submittedName>
</protein>